<dbReference type="AlphaFoldDB" id="A0A7X9NZH0"/>
<dbReference type="PROSITE" id="PS51257">
    <property type="entry name" value="PROKAR_LIPOPROTEIN"/>
    <property type="match status" value="1"/>
</dbReference>
<proteinExistence type="predicted"/>
<sequence length="194" mass="22407">MKTKSILLYILSILLLSSCSLIFGDLFEEEDRTKLPPLTQRGKNTFGCMVGDSLFLKSNERNFIQSPRLYFYDAGDSAIVIWCYDNDGQNIRLFIPKDEVVIGSYFTVKTDVLEYGDDYIKYSFFSSKGGVYGNDNRKNYMYFAKEVEMIFHRFDEKVSAGEFSMELYGATYPDSLLSITEGRFDLRNIDIKLD</sequence>
<comment type="caution">
    <text evidence="1">The sequence shown here is derived from an EMBL/GenBank/DDBJ whole genome shotgun (WGS) entry which is preliminary data.</text>
</comment>
<keyword evidence="2" id="KW-1185">Reference proteome</keyword>
<accession>A0A7X9NZH0</accession>
<evidence type="ECO:0008006" key="3">
    <source>
        <dbReference type="Google" id="ProtNLM"/>
    </source>
</evidence>
<organism evidence="1 2">
    <name type="scientific">Flammeovirga aprica JL-4</name>
    <dbReference type="NCBI Taxonomy" id="694437"/>
    <lineage>
        <taxon>Bacteria</taxon>
        <taxon>Pseudomonadati</taxon>
        <taxon>Bacteroidota</taxon>
        <taxon>Cytophagia</taxon>
        <taxon>Cytophagales</taxon>
        <taxon>Flammeovirgaceae</taxon>
        <taxon>Flammeovirga</taxon>
    </lineage>
</organism>
<dbReference type="Proteomes" id="UP000576082">
    <property type="component" value="Unassembled WGS sequence"/>
</dbReference>
<protein>
    <recommendedName>
        <fullName evidence="3">Lipoprotein</fullName>
    </recommendedName>
</protein>
<gene>
    <name evidence="1" type="ORF">HHU12_02305</name>
</gene>
<dbReference type="RefSeq" id="WP_169654599.1">
    <property type="nucleotide sequence ID" value="NZ_JABANE010000004.1"/>
</dbReference>
<evidence type="ECO:0000313" key="1">
    <source>
        <dbReference type="EMBL" id="NME66786.1"/>
    </source>
</evidence>
<dbReference type="EMBL" id="JABANE010000004">
    <property type="protein sequence ID" value="NME66786.1"/>
    <property type="molecule type" value="Genomic_DNA"/>
</dbReference>
<evidence type="ECO:0000313" key="2">
    <source>
        <dbReference type="Proteomes" id="UP000576082"/>
    </source>
</evidence>
<reference evidence="1 2" key="1">
    <citation type="submission" date="2020-04" db="EMBL/GenBank/DDBJ databases">
        <title>Flammeovirga sp. SR4, a novel species isolated from seawater.</title>
        <authorList>
            <person name="Wang X."/>
        </authorList>
    </citation>
    <scope>NUCLEOTIDE SEQUENCE [LARGE SCALE GENOMIC DNA]</scope>
    <source>
        <strain evidence="1 2">ATCC 23126</strain>
    </source>
</reference>
<name>A0A7X9NZH0_9BACT</name>